<evidence type="ECO:0000313" key="1">
    <source>
        <dbReference type="EMBL" id="CAH6723000.1"/>
    </source>
</evidence>
<dbReference type="Proteomes" id="UP001152531">
    <property type="component" value="Unassembled WGS sequence"/>
</dbReference>
<sequence length="506" mass="57735">MADTRISPGVVDSSFISQTNLRTSLVDSATSTSQDVHRLNNSKYIPPWTEPYIIGVAGNSGSGKTSISQKIIEHLNQPWTVLLSFDNFYKPLTKEQSVKAFNNEWDFDRPESLDLDLLVEVVGKLKKGEKAEIPVYSFASHSRTNKTTTIYGANVIIIEGLYALYDQRLLDMMDIKIYVDTDLDICLSRRLTRDILYRKRDLSGAMKQWETFVKPNAVKFLNPTMNNADLVIPRGLDNVNAIDLMIRHIQKQLYIKSLSHIEHLKTIGINLKFNIEEFPNVKTLRDTNQTRGINSIIFDKTTKLDDFIFNFNRVATLIIEQALGFLTSYSKVVIKTDPRNCEFDGLVQDDKILAVTIIRSGDCFNQSIKRTFLDIPLGKLLIQSDSRTGEPQLHFEKLPKGMTELTHKKIMLFDAQIVSGAAAIMAIQILIDHKVKQQEIILCAYLSTEIGLRRILRVFPDVNIVIGKLSSMNGTENFPDYNQEKFLDTDWHFRHRFIDSLYFGTP</sequence>
<reference evidence="1" key="1">
    <citation type="submission" date="2022-06" db="EMBL/GenBank/DDBJ databases">
        <authorList>
            <person name="Legras J.-L."/>
            <person name="Devillers H."/>
            <person name="Grondin C."/>
        </authorList>
    </citation>
    <scope>NUCLEOTIDE SEQUENCE</scope>
    <source>
        <strain evidence="1">CLIB 1444</strain>
    </source>
</reference>
<accession>A0ACA9YE27</accession>
<keyword evidence="2" id="KW-1185">Reference proteome</keyword>
<keyword evidence="1" id="KW-0808">Transferase</keyword>
<gene>
    <name evidence="1" type="ORF">CLIB1444_12S02014</name>
</gene>
<organism evidence="1 2">
    <name type="scientific">[Candida] jaroonii</name>
    <dbReference type="NCBI Taxonomy" id="467808"/>
    <lineage>
        <taxon>Eukaryota</taxon>
        <taxon>Fungi</taxon>
        <taxon>Dikarya</taxon>
        <taxon>Ascomycota</taxon>
        <taxon>Saccharomycotina</taxon>
        <taxon>Pichiomycetes</taxon>
        <taxon>Debaryomycetaceae</taxon>
        <taxon>Yamadazyma</taxon>
    </lineage>
</organism>
<evidence type="ECO:0000313" key="2">
    <source>
        <dbReference type="Proteomes" id="UP001152531"/>
    </source>
</evidence>
<keyword evidence="1" id="KW-0418">Kinase</keyword>
<dbReference type="EMBL" id="CALSDN010000012">
    <property type="protein sequence ID" value="CAH6723000.1"/>
    <property type="molecule type" value="Genomic_DNA"/>
</dbReference>
<proteinExistence type="predicted"/>
<comment type="caution">
    <text evidence="1">The sequence shown here is derived from an EMBL/GenBank/DDBJ whole genome shotgun (WGS) entry which is preliminary data.</text>
</comment>
<protein>
    <submittedName>
        <fullName evidence="1">Uridine kinase</fullName>
    </submittedName>
</protein>
<name>A0ACA9YE27_9ASCO</name>